<gene>
    <name evidence="1" type="ORF">SDC9_166757</name>
</gene>
<accession>A0A645FXW9</accession>
<dbReference type="AlphaFoldDB" id="A0A645FXW9"/>
<comment type="caution">
    <text evidence="1">The sequence shown here is derived from an EMBL/GenBank/DDBJ whole genome shotgun (WGS) entry which is preliminary data.</text>
</comment>
<organism evidence="1">
    <name type="scientific">bioreactor metagenome</name>
    <dbReference type="NCBI Taxonomy" id="1076179"/>
    <lineage>
        <taxon>unclassified sequences</taxon>
        <taxon>metagenomes</taxon>
        <taxon>ecological metagenomes</taxon>
    </lineage>
</organism>
<protein>
    <submittedName>
        <fullName evidence="1">Uncharacterized protein</fullName>
    </submittedName>
</protein>
<sequence>MHQRVFPFGIGVEIRIQIEDKVLTDEPFREVAGPAEEDVRSVFTANDNLDLLFVRLVLGAGDFKLDVRMGSFVLVQFAFNKAVVGFVREAMEELDHLHGCSVARCQRADSKRSQGQCQDARQQPHQSFLQRPFCHSCSLHF</sequence>
<reference evidence="1" key="1">
    <citation type="submission" date="2019-08" db="EMBL/GenBank/DDBJ databases">
        <authorList>
            <person name="Kucharzyk K."/>
            <person name="Murdoch R.W."/>
            <person name="Higgins S."/>
            <person name="Loffler F."/>
        </authorList>
    </citation>
    <scope>NUCLEOTIDE SEQUENCE</scope>
</reference>
<proteinExistence type="predicted"/>
<dbReference type="EMBL" id="VSSQ01066934">
    <property type="protein sequence ID" value="MPN19388.1"/>
    <property type="molecule type" value="Genomic_DNA"/>
</dbReference>
<evidence type="ECO:0000313" key="1">
    <source>
        <dbReference type="EMBL" id="MPN19388.1"/>
    </source>
</evidence>
<name>A0A645FXW9_9ZZZZ</name>